<dbReference type="EC" id="2.3.2.31" evidence="6"/>
<dbReference type="EMBL" id="MU825883">
    <property type="protein sequence ID" value="KAJ7385037.1"/>
    <property type="molecule type" value="Genomic_DNA"/>
</dbReference>
<reference evidence="6" key="1">
    <citation type="submission" date="2023-01" db="EMBL/GenBank/DDBJ databases">
        <title>Genome assembly of the deep-sea coral Lophelia pertusa.</title>
        <authorList>
            <person name="Herrera S."/>
            <person name="Cordes E."/>
        </authorList>
    </citation>
    <scope>NUCLEOTIDE SEQUENCE</scope>
    <source>
        <strain evidence="6">USNM1676648</strain>
        <tissue evidence="6">Polyp</tissue>
    </source>
</reference>
<dbReference type="GO" id="GO:0061630">
    <property type="term" value="F:ubiquitin protein ligase activity"/>
    <property type="evidence" value="ECO:0007669"/>
    <property type="project" value="UniProtKB-EC"/>
</dbReference>
<evidence type="ECO:0000256" key="2">
    <source>
        <dbReference type="ARBA" id="ARBA00022771"/>
    </source>
</evidence>
<evidence type="ECO:0000313" key="7">
    <source>
        <dbReference type="Proteomes" id="UP001163046"/>
    </source>
</evidence>
<dbReference type="Gene3D" id="1.10.8.10">
    <property type="entry name" value="DNA helicase RuvA subunit, C-terminal domain"/>
    <property type="match status" value="1"/>
</dbReference>
<evidence type="ECO:0000256" key="3">
    <source>
        <dbReference type="ARBA" id="ARBA00022833"/>
    </source>
</evidence>
<dbReference type="Proteomes" id="UP001163046">
    <property type="component" value="Unassembled WGS sequence"/>
</dbReference>
<protein>
    <submittedName>
        <fullName evidence="6">CD40 signaling pathway</fullName>
        <ecNumber evidence="6">2.3.2.31</ecNumber>
    </submittedName>
</protein>
<dbReference type="Pfam" id="PF16678">
    <property type="entry name" value="UBA_HOIP"/>
    <property type="match status" value="1"/>
</dbReference>
<dbReference type="SMART" id="SM00547">
    <property type="entry name" value="ZnF_RBZ"/>
    <property type="match status" value="1"/>
</dbReference>
<evidence type="ECO:0000259" key="5">
    <source>
        <dbReference type="PROSITE" id="PS01358"/>
    </source>
</evidence>
<evidence type="ECO:0000256" key="1">
    <source>
        <dbReference type="ARBA" id="ARBA00022723"/>
    </source>
</evidence>
<dbReference type="GO" id="GO:0036435">
    <property type="term" value="F:K48-linked polyubiquitin modification-dependent protein binding"/>
    <property type="evidence" value="ECO:0007669"/>
    <property type="project" value="TreeGrafter"/>
</dbReference>
<keyword evidence="1" id="KW-0479">Metal-binding</keyword>
<dbReference type="InterPro" id="IPR026254">
    <property type="entry name" value="RNF31-like"/>
</dbReference>
<dbReference type="GO" id="GO:1990450">
    <property type="term" value="F:linear polyubiquitin binding"/>
    <property type="evidence" value="ECO:0007669"/>
    <property type="project" value="TreeGrafter"/>
</dbReference>
<dbReference type="GO" id="GO:0008270">
    <property type="term" value="F:zinc ion binding"/>
    <property type="evidence" value="ECO:0007669"/>
    <property type="project" value="UniProtKB-KW"/>
</dbReference>
<feature type="region of interest" description="Disordered" evidence="4">
    <location>
        <begin position="48"/>
        <end position="75"/>
    </location>
</feature>
<feature type="region of interest" description="Disordered" evidence="4">
    <location>
        <begin position="1"/>
        <end position="21"/>
    </location>
</feature>
<dbReference type="GO" id="GO:0070530">
    <property type="term" value="F:K63-linked polyubiquitin modification-dependent protein binding"/>
    <property type="evidence" value="ECO:0007669"/>
    <property type="project" value="TreeGrafter"/>
</dbReference>
<dbReference type="InterPro" id="IPR001876">
    <property type="entry name" value="Znf_RanBP2"/>
</dbReference>
<keyword evidence="7" id="KW-1185">Reference proteome</keyword>
<comment type="caution">
    <text evidence="6">The sequence shown here is derived from an EMBL/GenBank/DDBJ whole genome shotgun (WGS) entry which is preliminary data.</text>
</comment>
<evidence type="ECO:0000313" key="6">
    <source>
        <dbReference type="EMBL" id="KAJ7385037.1"/>
    </source>
</evidence>
<feature type="domain" description="RanBP2-type" evidence="5">
    <location>
        <begin position="24"/>
        <end position="43"/>
    </location>
</feature>
<dbReference type="InterPro" id="IPR032065">
    <property type="entry name" value="RNF31-UBA"/>
</dbReference>
<accession>A0A9W9ZNU8</accession>
<dbReference type="PANTHER" id="PTHR16004">
    <property type="entry name" value="RING FINGER PROTEIN 31-RELATED"/>
    <property type="match status" value="1"/>
</dbReference>
<dbReference type="GO" id="GO:0071797">
    <property type="term" value="C:LUBAC complex"/>
    <property type="evidence" value="ECO:0007669"/>
    <property type="project" value="InterPro"/>
</dbReference>
<feature type="compositionally biased region" description="Polar residues" evidence="4">
    <location>
        <begin position="63"/>
        <end position="75"/>
    </location>
</feature>
<dbReference type="PANTHER" id="PTHR16004:SF2">
    <property type="entry name" value="E3 UBIQUITIN-PROTEIN LIGASE LUBEL"/>
    <property type="match status" value="1"/>
</dbReference>
<organism evidence="6 7">
    <name type="scientific">Desmophyllum pertusum</name>
    <dbReference type="NCBI Taxonomy" id="174260"/>
    <lineage>
        <taxon>Eukaryota</taxon>
        <taxon>Metazoa</taxon>
        <taxon>Cnidaria</taxon>
        <taxon>Anthozoa</taxon>
        <taxon>Hexacorallia</taxon>
        <taxon>Scleractinia</taxon>
        <taxon>Caryophylliina</taxon>
        <taxon>Caryophylliidae</taxon>
        <taxon>Desmophyllum</taxon>
    </lineage>
</organism>
<dbReference type="InterPro" id="IPR036443">
    <property type="entry name" value="Znf_RanBP2_sf"/>
</dbReference>
<keyword evidence="6" id="KW-0012">Acyltransferase</keyword>
<proteinExistence type="predicted"/>
<keyword evidence="2" id="KW-0863">Zinc-finger</keyword>
<keyword evidence="3" id="KW-0862">Zinc</keyword>
<sequence>MVSGTRPVILSSDADQDPVDPDKWKCEHCTYHNSRARKICEMCCKTSSIPPPQRNAEPPRATPVSQPATPRENQTEQFVPPHNVTNMAMQLNSQQIPHAVNEQVSRKPEPANLQAAQTGTPARPAWEGPGRAIPTVSAGPPLPSNYPGVTSPGQRAVLDHSGVVPGQRAVLDHSGVVPGQRGVLDHSGVVPGQRAVLDHSGVVPGQRGVPFSTGMPYGFPPPPPSFLEPMGMTGSVPEINSVASFPAPIGNSFLHHLSPGFPQSLPATACPASPADDTVRRQQHEIYISGARYVEWLKTAEMEGFTAEEVNIASILGIDDPEGPIHWLQNAWYDLIHRVMIQLSVPENSQEIGNISPEEVRDALIDCTGDVSRAVNKCMENRKKKVKDLQQAGVYAKTDCINALDTSVGDTEKAILALEKMAMRPILQRVLNSCLPDNATQDEVIMALTRQTNTQTPQDRANFEAIVKDLGQIWIDAFEQFWLRKMLYPGEGQKMLSS</sequence>
<dbReference type="Gene3D" id="2.30.30.380">
    <property type="entry name" value="Zn-finger domain of Sec23/24"/>
    <property type="match status" value="1"/>
</dbReference>
<dbReference type="SUPFAM" id="SSF90209">
    <property type="entry name" value="Ran binding protein zinc finger-like"/>
    <property type="match status" value="1"/>
</dbReference>
<gene>
    <name evidence="6" type="primary">RNF31_2</name>
    <name evidence="6" type="ORF">OS493_018730</name>
</gene>
<name>A0A9W9ZNU8_9CNID</name>
<evidence type="ECO:0000256" key="4">
    <source>
        <dbReference type="SAM" id="MobiDB-lite"/>
    </source>
</evidence>
<dbReference type="AlphaFoldDB" id="A0A9W9ZNU8"/>
<dbReference type="GO" id="GO:0097039">
    <property type="term" value="P:protein linear polyubiquitination"/>
    <property type="evidence" value="ECO:0007669"/>
    <property type="project" value="TreeGrafter"/>
</dbReference>
<keyword evidence="6" id="KW-0808">Transferase</keyword>
<dbReference type="PROSITE" id="PS01358">
    <property type="entry name" value="ZF_RANBP2_1"/>
    <property type="match status" value="1"/>
</dbReference>